<name>A0A811U9Q8_CERCA</name>
<protein>
    <submittedName>
        <fullName evidence="1">(Mediterranean fruit fly) hypothetical protein</fullName>
    </submittedName>
</protein>
<evidence type="ECO:0000313" key="2">
    <source>
        <dbReference type="Proteomes" id="UP000606786"/>
    </source>
</evidence>
<evidence type="ECO:0000313" key="1">
    <source>
        <dbReference type="EMBL" id="CAD6995654.1"/>
    </source>
</evidence>
<gene>
    <name evidence="1" type="ORF">CCAP1982_LOCUS4361</name>
</gene>
<comment type="caution">
    <text evidence="1">The sequence shown here is derived from an EMBL/GenBank/DDBJ whole genome shotgun (WGS) entry which is preliminary data.</text>
</comment>
<dbReference type="EMBL" id="CAJHJT010000001">
    <property type="protein sequence ID" value="CAD6995654.1"/>
    <property type="molecule type" value="Genomic_DNA"/>
</dbReference>
<reference evidence="1" key="1">
    <citation type="submission" date="2020-11" db="EMBL/GenBank/DDBJ databases">
        <authorList>
            <person name="Whitehead M."/>
        </authorList>
    </citation>
    <scope>NUCLEOTIDE SEQUENCE</scope>
    <source>
        <strain evidence="1">EGII</strain>
    </source>
</reference>
<keyword evidence="2" id="KW-1185">Reference proteome</keyword>
<dbReference type="OrthoDB" id="7464126at2759"/>
<dbReference type="AlphaFoldDB" id="A0A811U9Q8"/>
<organism evidence="1 2">
    <name type="scientific">Ceratitis capitata</name>
    <name type="common">Mediterranean fruit fly</name>
    <name type="synonym">Tephritis capitata</name>
    <dbReference type="NCBI Taxonomy" id="7213"/>
    <lineage>
        <taxon>Eukaryota</taxon>
        <taxon>Metazoa</taxon>
        <taxon>Ecdysozoa</taxon>
        <taxon>Arthropoda</taxon>
        <taxon>Hexapoda</taxon>
        <taxon>Insecta</taxon>
        <taxon>Pterygota</taxon>
        <taxon>Neoptera</taxon>
        <taxon>Endopterygota</taxon>
        <taxon>Diptera</taxon>
        <taxon>Brachycera</taxon>
        <taxon>Muscomorpha</taxon>
        <taxon>Tephritoidea</taxon>
        <taxon>Tephritidae</taxon>
        <taxon>Ceratitis</taxon>
        <taxon>Ceratitis</taxon>
    </lineage>
</organism>
<dbReference type="Proteomes" id="UP000606786">
    <property type="component" value="Unassembled WGS sequence"/>
</dbReference>
<proteinExistence type="predicted"/>
<accession>A0A811U9Q8</accession>
<sequence length="66" mass="7659">MLRFHRIIRFKSIPPNLMVRWRNNNADAMIEAQYPTPVNSSTWNADPRQLKVLPACMIALRSPPVN</sequence>